<dbReference type="PRINTS" id="PR00633">
    <property type="entry name" value="RCCNDNSATION"/>
</dbReference>
<dbReference type="EMBL" id="JALLAZ020001731">
    <property type="protein sequence ID" value="KAL3766374.1"/>
    <property type="molecule type" value="Genomic_DNA"/>
</dbReference>
<name>A0ABD3MR58_9STRA</name>
<feature type="repeat" description="RCC1" evidence="1">
    <location>
        <begin position="242"/>
        <end position="314"/>
    </location>
</feature>
<feature type="compositionally biased region" description="Gly residues" evidence="2">
    <location>
        <begin position="77"/>
        <end position="95"/>
    </location>
</feature>
<feature type="compositionally biased region" description="Polar residues" evidence="2">
    <location>
        <begin position="184"/>
        <end position="200"/>
    </location>
</feature>
<sequence>MPRKRSSAAAANNNNTTVSDAATNNDNATTTAIVAPGGGTRNDVLRLSRVLDLTYDACLAVMNCEGRGMIGSSGSSGRRGGGGGGGDGDAAGGTGALDPAMTSVWGDFMSEEMDVGGGGGGTTTTTTTTTGSSSSSSATASSVAASSSSAPSSSYEAASSSGPREYDLPVRPKTASSIPGLLAQTGTLDASVPGRSSLTKMSHPHELQSPTILCPSIFGRIKVSLIVTSPTSCHSIAITTNGIAYGWGRNETGQLGLGCSSSVVPVPTPLTISNNNNNNNENNNTDDDDGGGGGVVRFVGAGVGKYHTILVGDDGRAYASGGNMCGQLGINNAGTRGIDRFRRRRGGGKTVDGGGGGGEDGGAAGGVEIVQASCGENISALLSSSGHLYTSGSSEFGQLGNGETGEHIVQAGKLGYSNCAKFVRRSAFVQSESDRDGVGRGMMTSGSMDSKGKVKTVSLEDAGRIRLAGVSCGRNHLVAVEASAPGHVPRVFSWGCGDYGCLGHGLQADEYTPRLVGAFRGPVFANNPPVSAVAGGNCTLVLTRNGHVYYVGRHKSTGEATMRPTLVDALANNGHVVSCVGAGSQTVFCSTRGGVTVSWGNGSHGELGYGKDEKKSSAKPEFVGGLDSCMVTDVACGMGHTLFIVRNEDEEDAKALKKVGRVEEGDLGYFLEQVKGKKVDAGADGEPAKKKQKGKGKK</sequence>
<feature type="compositionally biased region" description="Low complexity" evidence="2">
    <location>
        <begin position="274"/>
        <end position="283"/>
    </location>
</feature>
<proteinExistence type="predicted"/>
<gene>
    <name evidence="3" type="ORF">ACHAW5_000913</name>
</gene>
<feature type="region of interest" description="Disordered" evidence="2">
    <location>
        <begin position="272"/>
        <end position="293"/>
    </location>
</feature>
<reference evidence="3 4" key="1">
    <citation type="submission" date="2024-10" db="EMBL/GenBank/DDBJ databases">
        <title>Updated reference genomes for cyclostephanoid diatoms.</title>
        <authorList>
            <person name="Roberts W.R."/>
            <person name="Alverson A.J."/>
        </authorList>
    </citation>
    <scope>NUCLEOTIDE SEQUENCE [LARGE SCALE GENOMIC DNA]</scope>
    <source>
        <strain evidence="3 4">AJA276-08</strain>
    </source>
</reference>
<dbReference type="PROSITE" id="PS00626">
    <property type="entry name" value="RCC1_2"/>
    <property type="match status" value="1"/>
</dbReference>
<dbReference type="Pfam" id="PF00415">
    <property type="entry name" value="RCC1"/>
    <property type="match status" value="3"/>
</dbReference>
<dbReference type="InterPro" id="IPR000408">
    <property type="entry name" value="Reg_chr_condens"/>
</dbReference>
<comment type="caution">
    <text evidence="3">The sequence shown here is derived from an EMBL/GenBank/DDBJ whole genome shotgun (WGS) entry which is preliminary data.</text>
</comment>
<dbReference type="SUPFAM" id="SSF50985">
    <property type="entry name" value="RCC1/BLIP-II"/>
    <property type="match status" value="1"/>
</dbReference>
<feature type="compositionally biased region" description="Low complexity" evidence="2">
    <location>
        <begin position="123"/>
        <end position="162"/>
    </location>
</feature>
<dbReference type="PROSITE" id="PS50012">
    <property type="entry name" value="RCC1_3"/>
    <property type="match status" value="3"/>
</dbReference>
<feature type="region of interest" description="Disordered" evidence="2">
    <location>
        <begin position="69"/>
        <end position="204"/>
    </location>
</feature>
<evidence type="ECO:0000313" key="4">
    <source>
        <dbReference type="Proteomes" id="UP001530315"/>
    </source>
</evidence>
<dbReference type="Proteomes" id="UP001530315">
    <property type="component" value="Unassembled WGS sequence"/>
</dbReference>
<feature type="region of interest" description="Disordered" evidence="2">
    <location>
        <begin position="343"/>
        <end position="362"/>
    </location>
</feature>
<dbReference type="PANTHER" id="PTHR46207:SF1">
    <property type="entry name" value="PROTEIN RCC2"/>
    <property type="match status" value="1"/>
</dbReference>
<organism evidence="3 4">
    <name type="scientific">Stephanodiscus triporus</name>
    <dbReference type="NCBI Taxonomy" id="2934178"/>
    <lineage>
        <taxon>Eukaryota</taxon>
        <taxon>Sar</taxon>
        <taxon>Stramenopiles</taxon>
        <taxon>Ochrophyta</taxon>
        <taxon>Bacillariophyta</taxon>
        <taxon>Coscinodiscophyceae</taxon>
        <taxon>Thalassiosirophycidae</taxon>
        <taxon>Stephanodiscales</taxon>
        <taxon>Stephanodiscaceae</taxon>
        <taxon>Stephanodiscus</taxon>
    </lineage>
</organism>
<feature type="region of interest" description="Disordered" evidence="2">
    <location>
        <begin position="433"/>
        <end position="453"/>
    </location>
</feature>
<feature type="region of interest" description="Disordered" evidence="2">
    <location>
        <begin position="1"/>
        <end position="24"/>
    </location>
</feature>
<dbReference type="InterPro" id="IPR028641">
    <property type="entry name" value="RCC2"/>
</dbReference>
<dbReference type="AlphaFoldDB" id="A0ABD3MR58"/>
<accession>A0ABD3MR58</accession>
<feature type="compositionally biased region" description="Low complexity" evidence="2">
    <location>
        <begin position="7"/>
        <end position="24"/>
    </location>
</feature>
<feature type="repeat" description="RCC1" evidence="1">
    <location>
        <begin position="594"/>
        <end position="647"/>
    </location>
</feature>
<feature type="repeat" description="RCC1" evidence="1">
    <location>
        <begin position="489"/>
        <end position="545"/>
    </location>
</feature>
<dbReference type="InterPro" id="IPR009091">
    <property type="entry name" value="RCC1/BLIP-II"/>
</dbReference>
<feature type="compositionally biased region" description="Gly residues" evidence="2">
    <location>
        <begin position="348"/>
        <end position="362"/>
    </location>
</feature>
<dbReference type="Gene3D" id="2.130.10.30">
    <property type="entry name" value="Regulator of chromosome condensation 1/beta-lactamase-inhibitor protein II"/>
    <property type="match status" value="2"/>
</dbReference>
<evidence type="ECO:0000313" key="3">
    <source>
        <dbReference type="EMBL" id="KAL3766374.1"/>
    </source>
</evidence>
<dbReference type="PANTHER" id="PTHR46207">
    <property type="entry name" value="PROTEIN RCC2"/>
    <property type="match status" value="1"/>
</dbReference>
<evidence type="ECO:0000256" key="1">
    <source>
        <dbReference type="PROSITE-ProRule" id="PRU00235"/>
    </source>
</evidence>
<evidence type="ECO:0000256" key="2">
    <source>
        <dbReference type="SAM" id="MobiDB-lite"/>
    </source>
</evidence>
<keyword evidence="4" id="KW-1185">Reference proteome</keyword>
<evidence type="ECO:0008006" key="5">
    <source>
        <dbReference type="Google" id="ProtNLM"/>
    </source>
</evidence>
<protein>
    <recommendedName>
        <fullName evidence="5">Regulator of chromosome condensation</fullName>
    </recommendedName>
</protein>